<gene>
    <name evidence="2" type="ORF">NDU88_004982</name>
</gene>
<dbReference type="Proteomes" id="UP001066276">
    <property type="component" value="Chromosome 9"/>
</dbReference>
<accession>A0AAV7MVF3</accession>
<evidence type="ECO:0000313" key="2">
    <source>
        <dbReference type="EMBL" id="KAJ1107592.1"/>
    </source>
</evidence>
<reference evidence="2" key="1">
    <citation type="journal article" date="2022" name="bioRxiv">
        <title>Sequencing and chromosome-scale assembly of the giantPleurodeles waltlgenome.</title>
        <authorList>
            <person name="Brown T."/>
            <person name="Elewa A."/>
            <person name="Iarovenko S."/>
            <person name="Subramanian E."/>
            <person name="Araus A.J."/>
            <person name="Petzold A."/>
            <person name="Susuki M."/>
            <person name="Suzuki K.-i.T."/>
            <person name="Hayashi T."/>
            <person name="Toyoda A."/>
            <person name="Oliveira C."/>
            <person name="Osipova E."/>
            <person name="Leigh N.D."/>
            <person name="Simon A."/>
            <person name="Yun M.H."/>
        </authorList>
    </citation>
    <scope>NUCLEOTIDE SEQUENCE</scope>
    <source>
        <strain evidence="2">20211129_DDA</strain>
        <tissue evidence="2">Liver</tissue>
    </source>
</reference>
<sequence length="94" mass="9943">MKRRRQTGPLQTAANVQIGPPRTAVANRSGASPRSRAAEKEMNSPAETDTNRNDGPTGTTQKRPQTQEPNKANSNGGSRGGGGACEDQAPRRQC</sequence>
<dbReference type="EMBL" id="JANPWB010000013">
    <property type="protein sequence ID" value="KAJ1107592.1"/>
    <property type="molecule type" value="Genomic_DNA"/>
</dbReference>
<evidence type="ECO:0000256" key="1">
    <source>
        <dbReference type="SAM" id="MobiDB-lite"/>
    </source>
</evidence>
<feature type="compositionally biased region" description="Polar residues" evidence="1">
    <location>
        <begin position="45"/>
        <end position="72"/>
    </location>
</feature>
<evidence type="ECO:0000313" key="3">
    <source>
        <dbReference type="Proteomes" id="UP001066276"/>
    </source>
</evidence>
<dbReference type="AlphaFoldDB" id="A0AAV7MVF3"/>
<comment type="caution">
    <text evidence="2">The sequence shown here is derived from an EMBL/GenBank/DDBJ whole genome shotgun (WGS) entry which is preliminary data.</text>
</comment>
<protein>
    <submittedName>
        <fullName evidence="2">Uncharacterized protein</fullName>
    </submittedName>
</protein>
<proteinExistence type="predicted"/>
<organism evidence="2 3">
    <name type="scientific">Pleurodeles waltl</name>
    <name type="common">Iberian ribbed newt</name>
    <dbReference type="NCBI Taxonomy" id="8319"/>
    <lineage>
        <taxon>Eukaryota</taxon>
        <taxon>Metazoa</taxon>
        <taxon>Chordata</taxon>
        <taxon>Craniata</taxon>
        <taxon>Vertebrata</taxon>
        <taxon>Euteleostomi</taxon>
        <taxon>Amphibia</taxon>
        <taxon>Batrachia</taxon>
        <taxon>Caudata</taxon>
        <taxon>Salamandroidea</taxon>
        <taxon>Salamandridae</taxon>
        <taxon>Pleurodelinae</taxon>
        <taxon>Pleurodeles</taxon>
    </lineage>
</organism>
<name>A0AAV7MVF3_PLEWA</name>
<keyword evidence="3" id="KW-1185">Reference proteome</keyword>
<feature type="region of interest" description="Disordered" evidence="1">
    <location>
        <begin position="1"/>
        <end position="94"/>
    </location>
</feature>